<proteinExistence type="inferred from homology"/>
<dbReference type="AlphaFoldDB" id="A0A931LTB2"/>
<dbReference type="Pfam" id="PF00460">
    <property type="entry name" value="Flg_bb_rod"/>
    <property type="match status" value="1"/>
</dbReference>
<dbReference type="PANTHER" id="PTHR30435">
    <property type="entry name" value="FLAGELLAR PROTEIN"/>
    <property type="match status" value="1"/>
</dbReference>
<evidence type="ECO:0000256" key="6">
    <source>
        <dbReference type="PIRNR" id="PIRNR002889"/>
    </source>
</evidence>
<evidence type="ECO:0000313" key="9">
    <source>
        <dbReference type="Proteomes" id="UP000727962"/>
    </source>
</evidence>
<keyword evidence="4 6" id="KW-0975">Bacterial flagellum</keyword>
<dbReference type="EMBL" id="JACOSL010000046">
    <property type="protein sequence ID" value="MBI1756962.1"/>
    <property type="molecule type" value="Genomic_DNA"/>
</dbReference>
<comment type="subcellular location">
    <subcellularLocation>
        <location evidence="1 6">Bacterial flagellum basal body</location>
    </subcellularLocation>
</comment>
<dbReference type="InterPro" id="IPR001444">
    <property type="entry name" value="Flag_bb_rod_N"/>
</dbReference>
<comment type="similarity">
    <text evidence="2 6">Belongs to the flagella basal body rod proteins family.</text>
</comment>
<dbReference type="InterPro" id="IPR006300">
    <property type="entry name" value="FlgB"/>
</dbReference>
<keyword evidence="8" id="KW-0966">Cell projection</keyword>
<comment type="caution">
    <text evidence="8">The sequence shown here is derived from an EMBL/GenBank/DDBJ whole genome shotgun (WGS) entry which is preliminary data.</text>
</comment>
<evidence type="ECO:0000256" key="2">
    <source>
        <dbReference type="ARBA" id="ARBA00009677"/>
    </source>
</evidence>
<comment type="subunit">
    <text evidence="6">The basal body constitutes a major portion of the flagellar organelle and consists of a number of rings mounted on a central rod.</text>
</comment>
<evidence type="ECO:0000256" key="3">
    <source>
        <dbReference type="ARBA" id="ARBA00014376"/>
    </source>
</evidence>
<protein>
    <recommendedName>
        <fullName evidence="3 6">Flagellar basal body rod protein FlgB</fullName>
    </recommendedName>
</protein>
<keyword evidence="8" id="KW-0282">Flagellum</keyword>
<keyword evidence="8" id="KW-0969">Cilium</keyword>
<dbReference type="Proteomes" id="UP000727962">
    <property type="component" value="Unassembled WGS sequence"/>
</dbReference>
<dbReference type="PIRSF" id="PIRSF002889">
    <property type="entry name" value="Rod_FlgB"/>
    <property type="match status" value="1"/>
</dbReference>
<dbReference type="GO" id="GO:0071978">
    <property type="term" value="P:bacterial-type flagellum-dependent swarming motility"/>
    <property type="evidence" value="ECO:0007669"/>
    <property type="project" value="TreeGrafter"/>
</dbReference>
<dbReference type="InterPro" id="IPR019776">
    <property type="entry name" value="Flagellar_basal_body_rod_CS"/>
</dbReference>
<accession>A0A931LTB2</accession>
<gene>
    <name evidence="8" type="primary">flgB</name>
    <name evidence="8" type="ORF">HYR64_07645</name>
</gene>
<evidence type="ECO:0000259" key="7">
    <source>
        <dbReference type="Pfam" id="PF00460"/>
    </source>
</evidence>
<sequence>MRGSENTTVQILDSLFSPHLANLQKAMGRATARHSLLTNNLANVNTPGFKRKDVSFDVLLAEQATPGAERMKALAEHEAQAASDRTSIRIDGNNVDMEREVMSVAETELRYEALTQMTQNYFGELKSAIREGR</sequence>
<evidence type="ECO:0000256" key="1">
    <source>
        <dbReference type="ARBA" id="ARBA00004117"/>
    </source>
</evidence>
<dbReference type="PROSITE" id="PS00588">
    <property type="entry name" value="FLAGELLA_BB_ROD"/>
    <property type="match status" value="1"/>
</dbReference>
<comment type="function">
    <text evidence="5 6">Structural component of flagellum, the bacterial motility apparatus. Part of the rod structure of flagellar basal body.</text>
</comment>
<evidence type="ECO:0000256" key="5">
    <source>
        <dbReference type="ARBA" id="ARBA00024934"/>
    </source>
</evidence>
<evidence type="ECO:0000256" key="4">
    <source>
        <dbReference type="ARBA" id="ARBA00023143"/>
    </source>
</evidence>
<dbReference type="PANTHER" id="PTHR30435:SF12">
    <property type="entry name" value="FLAGELLAR BASAL BODY ROD PROTEIN FLGB"/>
    <property type="match status" value="1"/>
</dbReference>
<evidence type="ECO:0000313" key="8">
    <source>
        <dbReference type="EMBL" id="MBI1756962.1"/>
    </source>
</evidence>
<feature type="domain" description="Flagellar basal body rod protein N-terminal" evidence="7">
    <location>
        <begin position="23"/>
        <end position="50"/>
    </location>
</feature>
<name>A0A931LTB2_FIMGI</name>
<dbReference type="GO" id="GO:0030694">
    <property type="term" value="C:bacterial-type flagellum basal body, rod"/>
    <property type="evidence" value="ECO:0007669"/>
    <property type="project" value="InterPro"/>
</dbReference>
<reference evidence="8" key="1">
    <citation type="submission" date="2020-07" db="EMBL/GenBank/DDBJ databases">
        <title>Huge and variable diversity of episymbiotic CPR bacteria and DPANN archaea in groundwater ecosystems.</title>
        <authorList>
            <person name="He C.Y."/>
            <person name="Keren R."/>
            <person name="Whittaker M."/>
            <person name="Farag I.F."/>
            <person name="Doudna J."/>
            <person name="Cate J.H.D."/>
            <person name="Banfield J.F."/>
        </authorList>
    </citation>
    <scope>NUCLEOTIDE SEQUENCE</scope>
    <source>
        <strain evidence="8">NC_groundwater_17_Pr7_B-0.1um_64_12</strain>
    </source>
</reference>
<dbReference type="NCBIfam" id="TIGR01396">
    <property type="entry name" value="FlgB"/>
    <property type="match status" value="1"/>
</dbReference>
<organism evidence="8 9">
    <name type="scientific">Fimbriimonas ginsengisoli</name>
    <dbReference type="NCBI Taxonomy" id="1005039"/>
    <lineage>
        <taxon>Bacteria</taxon>
        <taxon>Bacillati</taxon>
        <taxon>Armatimonadota</taxon>
        <taxon>Fimbriimonadia</taxon>
        <taxon>Fimbriimonadales</taxon>
        <taxon>Fimbriimonadaceae</taxon>
        <taxon>Fimbriimonas</taxon>
    </lineage>
</organism>